<dbReference type="HOGENOM" id="CLU_2172551_0_0_1"/>
<reference evidence="2" key="2">
    <citation type="submission" date="2015-01" db="EMBL/GenBank/DDBJ databases">
        <title>Evolutionary Origins and Diversification of the Mycorrhizal Mutualists.</title>
        <authorList>
            <consortium name="DOE Joint Genome Institute"/>
            <consortium name="Mycorrhizal Genomics Consortium"/>
            <person name="Kohler A."/>
            <person name="Kuo A."/>
            <person name="Nagy L.G."/>
            <person name="Floudas D."/>
            <person name="Copeland A."/>
            <person name="Barry K.W."/>
            <person name="Cichocki N."/>
            <person name="Veneault-Fourrey C."/>
            <person name="LaButti K."/>
            <person name="Lindquist E.A."/>
            <person name="Lipzen A."/>
            <person name="Lundell T."/>
            <person name="Morin E."/>
            <person name="Murat C."/>
            <person name="Riley R."/>
            <person name="Ohm R."/>
            <person name="Sun H."/>
            <person name="Tunlid A."/>
            <person name="Henrissat B."/>
            <person name="Grigoriev I.V."/>
            <person name="Hibbett D.S."/>
            <person name="Martin F."/>
        </authorList>
    </citation>
    <scope>NUCLEOTIDE SEQUENCE [LARGE SCALE GENOMIC DNA]</scope>
    <source>
        <strain evidence="2">Foug A</strain>
    </source>
</reference>
<sequence length="110" mass="11882">MHNLFAGDLQHHCRNILGMSAETKPTVEAGVQPHSPDEQQHELDIAINAVQIGLRTGLMRVQKGYIVFLACANNVLPKSKVASNPLTRLTQNDQAVGKGAYADALIHSVS</sequence>
<evidence type="ECO:0000313" key="1">
    <source>
        <dbReference type="EMBL" id="KIM66102.1"/>
    </source>
</evidence>
<name>A0A0C3AMC4_9AGAM</name>
<keyword evidence="2" id="KW-1185">Reference proteome</keyword>
<evidence type="ECO:0000313" key="2">
    <source>
        <dbReference type="Proteomes" id="UP000053989"/>
    </source>
</evidence>
<accession>A0A0C3AMC4</accession>
<proteinExistence type="predicted"/>
<reference evidence="1 2" key="1">
    <citation type="submission" date="2014-04" db="EMBL/GenBank/DDBJ databases">
        <authorList>
            <consortium name="DOE Joint Genome Institute"/>
            <person name="Kuo A."/>
            <person name="Kohler A."/>
            <person name="Nagy L.G."/>
            <person name="Floudas D."/>
            <person name="Copeland A."/>
            <person name="Barry K.W."/>
            <person name="Cichocki N."/>
            <person name="Veneault-Fourrey C."/>
            <person name="LaButti K."/>
            <person name="Lindquist E.A."/>
            <person name="Lipzen A."/>
            <person name="Lundell T."/>
            <person name="Morin E."/>
            <person name="Murat C."/>
            <person name="Sun H."/>
            <person name="Tunlid A."/>
            <person name="Henrissat B."/>
            <person name="Grigoriev I.V."/>
            <person name="Hibbett D.S."/>
            <person name="Martin F."/>
            <person name="Nordberg H.P."/>
            <person name="Cantor M.N."/>
            <person name="Hua S.X."/>
        </authorList>
    </citation>
    <scope>NUCLEOTIDE SEQUENCE [LARGE SCALE GENOMIC DNA]</scope>
    <source>
        <strain evidence="1 2">Foug A</strain>
    </source>
</reference>
<protein>
    <submittedName>
        <fullName evidence="1">Uncharacterized protein</fullName>
    </submittedName>
</protein>
<gene>
    <name evidence="1" type="ORF">SCLCIDRAFT_22315</name>
</gene>
<dbReference type="EMBL" id="KN822019">
    <property type="protein sequence ID" value="KIM66102.1"/>
    <property type="molecule type" value="Genomic_DNA"/>
</dbReference>
<dbReference type="InParanoid" id="A0A0C3AMC4"/>
<dbReference type="AlphaFoldDB" id="A0A0C3AMC4"/>
<organism evidence="1 2">
    <name type="scientific">Scleroderma citrinum Foug A</name>
    <dbReference type="NCBI Taxonomy" id="1036808"/>
    <lineage>
        <taxon>Eukaryota</taxon>
        <taxon>Fungi</taxon>
        <taxon>Dikarya</taxon>
        <taxon>Basidiomycota</taxon>
        <taxon>Agaricomycotina</taxon>
        <taxon>Agaricomycetes</taxon>
        <taxon>Agaricomycetidae</taxon>
        <taxon>Boletales</taxon>
        <taxon>Sclerodermatineae</taxon>
        <taxon>Sclerodermataceae</taxon>
        <taxon>Scleroderma</taxon>
    </lineage>
</organism>
<dbReference type="OrthoDB" id="2686253at2759"/>
<dbReference type="Proteomes" id="UP000053989">
    <property type="component" value="Unassembled WGS sequence"/>
</dbReference>